<keyword evidence="2" id="KW-1185">Reference proteome</keyword>
<comment type="caution">
    <text evidence="1">The sequence shown here is derived from an EMBL/GenBank/DDBJ whole genome shotgun (WGS) entry which is preliminary data.</text>
</comment>
<proteinExistence type="predicted"/>
<accession>A0A392SDB3</accession>
<dbReference type="EMBL" id="LXQA010349430">
    <property type="protein sequence ID" value="MCI45846.1"/>
    <property type="molecule type" value="Genomic_DNA"/>
</dbReference>
<evidence type="ECO:0000313" key="1">
    <source>
        <dbReference type="EMBL" id="MCI45846.1"/>
    </source>
</evidence>
<sequence>MDEEYEGNVE</sequence>
<reference evidence="1 2" key="1">
    <citation type="journal article" date="2018" name="Front. Plant Sci.">
        <title>Red Clover (Trifolium pratense) and Zigzag Clover (T. medium) - A Picture of Genomic Similarities and Differences.</title>
        <authorList>
            <person name="Dluhosova J."/>
            <person name="Istvanek J."/>
            <person name="Nedelnik J."/>
            <person name="Repkova J."/>
        </authorList>
    </citation>
    <scope>NUCLEOTIDE SEQUENCE [LARGE SCALE GENOMIC DNA]</scope>
    <source>
        <strain evidence="2">cv. 10/8</strain>
        <tissue evidence="1">Leaf</tissue>
    </source>
</reference>
<evidence type="ECO:0000313" key="2">
    <source>
        <dbReference type="Proteomes" id="UP000265520"/>
    </source>
</evidence>
<name>A0A392SDB3_9FABA</name>
<protein>
    <submittedName>
        <fullName evidence="1">Uncharacterized protein</fullName>
    </submittedName>
</protein>
<dbReference type="Proteomes" id="UP000265520">
    <property type="component" value="Unassembled WGS sequence"/>
</dbReference>
<organism evidence="1 2">
    <name type="scientific">Trifolium medium</name>
    <dbReference type="NCBI Taxonomy" id="97028"/>
    <lineage>
        <taxon>Eukaryota</taxon>
        <taxon>Viridiplantae</taxon>
        <taxon>Streptophyta</taxon>
        <taxon>Embryophyta</taxon>
        <taxon>Tracheophyta</taxon>
        <taxon>Spermatophyta</taxon>
        <taxon>Magnoliopsida</taxon>
        <taxon>eudicotyledons</taxon>
        <taxon>Gunneridae</taxon>
        <taxon>Pentapetalae</taxon>
        <taxon>rosids</taxon>
        <taxon>fabids</taxon>
        <taxon>Fabales</taxon>
        <taxon>Fabaceae</taxon>
        <taxon>Papilionoideae</taxon>
        <taxon>50 kb inversion clade</taxon>
        <taxon>NPAAA clade</taxon>
        <taxon>Hologalegina</taxon>
        <taxon>IRL clade</taxon>
        <taxon>Trifolieae</taxon>
        <taxon>Trifolium</taxon>
    </lineage>
</organism>
<feature type="non-terminal residue" evidence="1">
    <location>
        <position position="10"/>
    </location>
</feature>